<keyword evidence="2" id="KW-1185">Reference proteome</keyword>
<gene>
    <name evidence="1" type="ORF">RCOM_0791520</name>
</gene>
<dbReference type="InParanoid" id="B9SIX9"/>
<name>B9SIX9_RICCO</name>
<reference evidence="2" key="1">
    <citation type="journal article" date="2010" name="Nat. Biotechnol.">
        <title>Draft genome sequence of the oilseed species Ricinus communis.</title>
        <authorList>
            <person name="Chan A.P."/>
            <person name="Crabtree J."/>
            <person name="Zhao Q."/>
            <person name="Lorenzi H."/>
            <person name="Orvis J."/>
            <person name="Puiu D."/>
            <person name="Melake-Berhan A."/>
            <person name="Jones K.M."/>
            <person name="Redman J."/>
            <person name="Chen G."/>
            <person name="Cahoon E.B."/>
            <person name="Gedil M."/>
            <person name="Stanke M."/>
            <person name="Haas B.J."/>
            <person name="Wortman J.R."/>
            <person name="Fraser-Liggett C.M."/>
            <person name="Ravel J."/>
            <person name="Rabinowicz P.D."/>
        </authorList>
    </citation>
    <scope>NUCLEOTIDE SEQUENCE [LARGE SCALE GENOMIC DNA]</scope>
    <source>
        <strain evidence="2">cv. Hale</strain>
    </source>
</reference>
<proteinExistence type="predicted"/>
<dbReference type="AlphaFoldDB" id="B9SIX9"/>
<dbReference type="EMBL" id="EQ973977">
    <property type="protein sequence ID" value="EEF36468.1"/>
    <property type="molecule type" value="Genomic_DNA"/>
</dbReference>
<protein>
    <submittedName>
        <fullName evidence="1">Uncharacterized protein</fullName>
    </submittedName>
</protein>
<evidence type="ECO:0000313" key="2">
    <source>
        <dbReference type="Proteomes" id="UP000008311"/>
    </source>
</evidence>
<dbReference type="Proteomes" id="UP000008311">
    <property type="component" value="Unassembled WGS sequence"/>
</dbReference>
<accession>B9SIX9</accession>
<organism evidence="1 2">
    <name type="scientific">Ricinus communis</name>
    <name type="common">Castor bean</name>
    <dbReference type="NCBI Taxonomy" id="3988"/>
    <lineage>
        <taxon>Eukaryota</taxon>
        <taxon>Viridiplantae</taxon>
        <taxon>Streptophyta</taxon>
        <taxon>Embryophyta</taxon>
        <taxon>Tracheophyta</taxon>
        <taxon>Spermatophyta</taxon>
        <taxon>Magnoliopsida</taxon>
        <taxon>eudicotyledons</taxon>
        <taxon>Gunneridae</taxon>
        <taxon>Pentapetalae</taxon>
        <taxon>rosids</taxon>
        <taxon>fabids</taxon>
        <taxon>Malpighiales</taxon>
        <taxon>Euphorbiaceae</taxon>
        <taxon>Acalyphoideae</taxon>
        <taxon>Acalypheae</taxon>
        <taxon>Ricinus</taxon>
    </lineage>
</organism>
<sequence>MKNSILSLALASRHIELDIILYMNELQSVSVGRHISVYDQVANPFAKTIYKVALASLLSQPLPQISDKLAEEYTNM</sequence>
<evidence type="ECO:0000313" key="1">
    <source>
        <dbReference type="EMBL" id="EEF36468.1"/>
    </source>
</evidence>